<proteinExistence type="predicted"/>
<evidence type="ECO:0000256" key="1">
    <source>
        <dbReference type="SAM" id="MobiDB-lite"/>
    </source>
</evidence>
<dbReference type="EMBL" id="JARQAJ010000001">
    <property type="protein sequence ID" value="MDT2758404.1"/>
    <property type="molecule type" value="Genomic_DNA"/>
</dbReference>
<sequence>MLTAKSRLQGSSVAITLPSDNGKKPTENQEYIVVYSNNGTITLVPKIEDPFSGGEEAEYYEKDEWDDLAPEGREIW</sequence>
<protein>
    <submittedName>
        <fullName evidence="2">AbrB family transcriptional regulator</fullName>
    </submittedName>
</protein>
<comment type="caution">
    <text evidence="2">The sequence shown here is derived from an EMBL/GenBank/DDBJ whole genome shotgun (WGS) entry which is preliminary data.</text>
</comment>
<name>A0ABU3F6X2_9ENTE</name>
<accession>A0ABU3F6X2</accession>
<dbReference type="RefSeq" id="WP_311829216.1">
    <property type="nucleotide sequence ID" value="NZ_JARQAJ010000001.1"/>
</dbReference>
<gene>
    <name evidence="2" type="ORF">P7H27_01230</name>
</gene>
<feature type="compositionally biased region" description="Polar residues" evidence="1">
    <location>
        <begin position="1"/>
        <end position="14"/>
    </location>
</feature>
<reference evidence="2" key="1">
    <citation type="submission" date="2023-03" db="EMBL/GenBank/DDBJ databases">
        <authorList>
            <person name="Shen W."/>
            <person name="Cai J."/>
        </authorList>
    </citation>
    <scope>NUCLEOTIDE SEQUENCE</scope>
    <source>
        <strain evidence="2">P66-3</strain>
    </source>
</reference>
<evidence type="ECO:0000313" key="2">
    <source>
        <dbReference type="EMBL" id="MDT2758404.1"/>
    </source>
</evidence>
<organism evidence="2 3">
    <name type="scientific">Enterococcus xiangfangensis</name>
    <dbReference type="NCBI Taxonomy" id="1296537"/>
    <lineage>
        <taxon>Bacteria</taxon>
        <taxon>Bacillati</taxon>
        <taxon>Bacillota</taxon>
        <taxon>Bacilli</taxon>
        <taxon>Lactobacillales</taxon>
        <taxon>Enterococcaceae</taxon>
        <taxon>Enterococcus</taxon>
    </lineage>
</organism>
<dbReference type="Proteomes" id="UP001181046">
    <property type="component" value="Unassembled WGS sequence"/>
</dbReference>
<keyword evidence="3" id="KW-1185">Reference proteome</keyword>
<dbReference type="NCBIfam" id="NF047400">
    <property type="entry name" value="MazE_PemI_antitoxin"/>
    <property type="match status" value="1"/>
</dbReference>
<feature type="region of interest" description="Disordered" evidence="1">
    <location>
        <begin position="1"/>
        <end position="26"/>
    </location>
</feature>
<evidence type="ECO:0000313" key="3">
    <source>
        <dbReference type="Proteomes" id="UP001181046"/>
    </source>
</evidence>